<dbReference type="KEGG" id="cim:CIMG_12530"/>
<evidence type="ECO:0000256" key="8">
    <source>
        <dbReference type="SAM" id="MobiDB-lite"/>
    </source>
</evidence>
<evidence type="ECO:0000256" key="5">
    <source>
        <dbReference type="ARBA" id="ARBA00022927"/>
    </source>
</evidence>
<evidence type="ECO:0000256" key="6">
    <source>
        <dbReference type="ARBA" id="ARBA00023034"/>
    </source>
</evidence>
<protein>
    <recommendedName>
        <fullName evidence="3">Conserved oligomeric Golgi complex subunit 1</fullName>
    </recommendedName>
</protein>
<dbReference type="Proteomes" id="UP000001261">
    <property type="component" value="Unassembled WGS sequence"/>
</dbReference>
<dbReference type="InterPro" id="IPR033370">
    <property type="entry name" value="COG1"/>
</dbReference>
<dbReference type="OMA" id="PQSLKSW"/>
<reference evidence="10" key="1">
    <citation type="journal article" date="2009" name="Genome Res.">
        <title>Comparative genomic analyses of the human fungal pathogens Coccidioides and their relatives.</title>
        <authorList>
            <person name="Sharpton T.J."/>
            <person name="Stajich J.E."/>
            <person name="Rounsley S.D."/>
            <person name="Gardner M.J."/>
            <person name="Wortman J.R."/>
            <person name="Jordar V.S."/>
            <person name="Maiti R."/>
            <person name="Kodira C.D."/>
            <person name="Neafsey D.E."/>
            <person name="Zeng Q."/>
            <person name="Hung C.-Y."/>
            <person name="McMahan C."/>
            <person name="Muszewska A."/>
            <person name="Grynberg M."/>
            <person name="Mandel M.A."/>
            <person name="Kellner E.M."/>
            <person name="Barker B.M."/>
            <person name="Galgiani J.N."/>
            <person name="Orbach M.J."/>
            <person name="Kirkland T.N."/>
            <person name="Cole G.T."/>
            <person name="Henn M.R."/>
            <person name="Birren B.W."/>
            <person name="Taylor J.W."/>
        </authorList>
    </citation>
    <scope>NUCLEOTIDE SEQUENCE [LARGE SCALE GENOMIC DNA]</scope>
    <source>
        <strain evidence="10">RS</strain>
    </source>
</reference>
<name>A0A0D8JVE3_COCIM</name>
<keyword evidence="4" id="KW-0813">Transport</keyword>
<dbReference type="GeneID" id="24164171"/>
<dbReference type="GO" id="GO:0006891">
    <property type="term" value="P:intra-Golgi vesicle-mediated transport"/>
    <property type="evidence" value="ECO:0007669"/>
    <property type="project" value="InterPro"/>
</dbReference>
<dbReference type="OrthoDB" id="46189at2759"/>
<evidence type="ECO:0000313" key="9">
    <source>
        <dbReference type="EMBL" id="KJF61272.1"/>
    </source>
</evidence>
<keyword evidence="6" id="KW-0333">Golgi apparatus</keyword>
<evidence type="ECO:0000256" key="2">
    <source>
        <dbReference type="ARBA" id="ARBA00006653"/>
    </source>
</evidence>
<comment type="subcellular location">
    <subcellularLocation>
        <location evidence="1">Golgi apparatus membrane</location>
        <topology evidence="1">Peripheral membrane protein</topology>
    </subcellularLocation>
</comment>
<dbReference type="RefSeq" id="XP_004444715.1">
    <property type="nucleotide sequence ID" value="XM_004444658.1"/>
</dbReference>
<feature type="compositionally biased region" description="Acidic residues" evidence="8">
    <location>
        <begin position="678"/>
        <end position="694"/>
    </location>
</feature>
<dbReference type="PANTHER" id="PTHR31658:SF0">
    <property type="entry name" value="CONSERVED OLIGOMERIC GOLGI COMPLEX SUBUNIT 1"/>
    <property type="match status" value="1"/>
</dbReference>
<dbReference type="GO" id="GO:0000139">
    <property type="term" value="C:Golgi membrane"/>
    <property type="evidence" value="ECO:0007669"/>
    <property type="project" value="UniProtKB-SubCell"/>
</dbReference>
<dbReference type="PANTHER" id="PTHR31658">
    <property type="entry name" value="CONSERVED OLIGOMERIC GOLGI COMPLEX SUBUNIT 1"/>
    <property type="match status" value="1"/>
</dbReference>
<keyword evidence="10" id="KW-1185">Reference proteome</keyword>
<dbReference type="InParanoid" id="A0A0D8JVE3"/>
<sequence>MATEAPDAHSLKAWQEAFQYQIPTVRRIEQELRRDVISNREKLRSLVGLRYRDLLDTAQTIIEMNEEIKQVERNLSEVGRCCNPATIAQKSASLHRLREDNLEKVSSDRTFASQLTLLSNCVSAISRILRQRGSTVVAAKLLVISRLLHNSLSQSTRATHYVKRLWNQLTPLRYTLSRRIDLRLASLDSSVQDIIESLSAFCLATSSSADDALGHFHKVRSEAIKRKIEGSCTLSDCILEALILYRDTLRKTADILSGPLFDALKKLTSHPLLDDPKIQCMGDLGLDMVQLWISKEIRNFTPWIKHDQISKQASAKAIKSWSIKAFEELVSQAKVRLAQCENFQEILSVRSCLLNEWLPVMNLTPCHSPIKVLEGIRALVNDQLVSILRAQSKDLTFIGDELSSTLDGWSNIRNHDLELSLWDPDLVFVDFSDGATLFKHELVKRTQGRGSHVLEILDVYQTWLTAVSSRSTMIQDLKSERWEDIMEDDVDEESLETVTGLLKEDDPHLLQTEHAESLLNGYKLLQSSLSGAIERIEEPHGATQTAFLLRITRAIRSNIPNEVAEQNFTFAQDLVPKLHRILGQEISFRVSASALTGLLSRSRKRCPGRTLWEGDPPLPTQPSQAAFKFLRELVVAMEQQGADLWNILAVDELKLCTVGQIIADLSSSLAKQSTTAEAEQDTADVEEGEEDEQKDLEPDFTRDHKIQLLFDLLYLSCAFSTTASKVQGGLDALISSLAEALRFEDSSMNSLSKRSQEYWKRTQLLFGLLA</sequence>
<dbReference type="VEuPathDB" id="FungiDB:CIMG_12530"/>
<keyword evidence="5" id="KW-0653">Protein transport</keyword>
<dbReference type="Pfam" id="PF08700">
    <property type="entry name" value="VPS51_Exo84_N"/>
    <property type="match status" value="1"/>
</dbReference>
<dbReference type="GO" id="GO:0017119">
    <property type="term" value="C:Golgi transport complex"/>
    <property type="evidence" value="ECO:0007669"/>
    <property type="project" value="InterPro"/>
</dbReference>
<comment type="similarity">
    <text evidence="2">Belongs to the COG1 family.</text>
</comment>
<evidence type="ECO:0000256" key="7">
    <source>
        <dbReference type="ARBA" id="ARBA00023136"/>
    </source>
</evidence>
<evidence type="ECO:0000256" key="4">
    <source>
        <dbReference type="ARBA" id="ARBA00022448"/>
    </source>
</evidence>
<dbReference type="STRING" id="246410.A0A0D8JVE3"/>
<dbReference type="AlphaFoldDB" id="A0A0D8JVE3"/>
<keyword evidence="7" id="KW-0472">Membrane</keyword>
<dbReference type="EMBL" id="GG704915">
    <property type="protein sequence ID" value="KJF61272.1"/>
    <property type="molecule type" value="Genomic_DNA"/>
</dbReference>
<evidence type="ECO:0000313" key="10">
    <source>
        <dbReference type="Proteomes" id="UP000001261"/>
    </source>
</evidence>
<evidence type="ECO:0000256" key="1">
    <source>
        <dbReference type="ARBA" id="ARBA00004395"/>
    </source>
</evidence>
<proteinExistence type="inferred from homology"/>
<reference evidence="10" key="2">
    <citation type="journal article" date="2010" name="Genome Res.">
        <title>Population genomic sequencing of Coccidioides fungi reveals recent hybridization and transposon control.</title>
        <authorList>
            <person name="Neafsey D.E."/>
            <person name="Barker B.M."/>
            <person name="Sharpton T.J."/>
            <person name="Stajich J.E."/>
            <person name="Park D.J."/>
            <person name="Whiston E."/>
            <person name="Hung C.-Y."/>
            <person name="McMahan C."/>
            <person name="White J."/>
            <person name="Sykes S."/>
            <person name="Heiman D."/>
            <person name="Young S."/>
            <person name="Zeng Q."/>
            <person name="Abouelleil A."/>
            <person name="Aftuck L."/>
            <person name="Bessette D."/>
            <person name="Brown A."/>
            <person name="FitzGerald M."/>
            <person name="Lui A."/>
            <person name="Macdonald J.P."/>
            <person name="Priest M."/>
            <person name="Orbach M.J."/>
            <person name="Galgiani J.N."/>
            <person name="Kirkland T.N."/>
            <person name="Cole G.T."/>
            <person name="Birren B.W."/>
            <person name="Henn M.R."/>
            <person name="Taylor J.W."/>
            <person name="Rounsley S.D."/>
        </authorList>
    </citation>
    <scope>GENOME REANNOTATION</scope>
    <source>
        <strain evidence="10">RS</strain>
    </source>
</reference>
<evidence type="ECO:0000256" key="3">
    <source>
        <dbReference type="ARBA" id="ARBA00020978"/>
    </source>
</evidence>
<accession>A0A0D8JVE3</accession>
<gene>
    <name evidence="9" type="ORF">CIMG_12530</name>
</gene>
<organism evidence="9 10">
    <name type="scientific">Coccidioides immitis (strain RS)</name>
    <name type="common">Valley fever fungus</name>
    <dbReference type="NCBI Taxonomy" id="246410"/>
    <lineage>
        <taxon>Eukaryota</taxon>
        <taxon>Fungi</taxon>
        <taxon>Dikarya</taxon>
        <taxon>Ascomycota</taxon>
        <taxon>Pezizomycotina</taxon>
        <taxon>Eurotiomycetes</taxon>
        <taxon>Eurotiomycetidae</taxon>
        <taxon>Onygenales</taxon>
        <taxon>Onygenaceae</taxon>
        <taxon>Coccidioides</taxon>
    </lineage>
</organism>
<dbReference type="GO" id="GO:0015031">
    <property type="term" value="P:protein transport"/>
    <property type="evidence" value="ECO:0007669"/>
    <property type="project" value="UniProtKB-KW"/>
</dbReference>
<feature type="region of interest" description="Disordered" evidence="8">
    <location>
        <begin position="673"/>
        <end position="698"/>
    </location>
</feature>